<feature type="transmembrane region" description="Helical" evidence="1">
    <location>
        <begin position="271"/>
        <end position="293"/>
    </location>
</feature>
<dbReference type="EMBL" id="LUGG01000002">
    <property type="protein sequence ID" value="OBZ77772.1"/>
    <property type="molecule type" value="Genomic_DNA"/>
</dbReference>
<gene>
    <name evidence="2" type="ORF">A0H81_02383</name>
</gene>
<keyword evidence="1" id="KW-1133">Transmembrane helix</keyword>
<keyword evidence="1" id="KW-0812">Transmembrane</keyword>
<feature type="transmembrane region" description="Helical" evidence="1">
    <location>
        <begin position="44"/>
        <end position="69"/>
    </location>
</feature>
<evidence type="ECO:0000256" key="1">
    <source>
        <dbReference type="SAM" id="Phobius"/>
    </source>
</evidence>
<keyword evidence="1" id="KW-0472">Membrane</keyword>
<dbReference type="Proteomes" id="UP000092993">
    <property type="component" value="Unassembled WGS sequence"/>
</dbReference>
<feature type="transmembrane region" description="Helical" evidence="1">
    <location>
        <begin position="188"/>
        <end position="206"/>
    </location>
</feature>
<evidence type="ECO:0000313" key="3">
    <source>
        <dbReference type="Proteomes" id="UP000092993"/>
    </source>
</evidence>
<proteinExistence type="predicted"/>
<keyword evidence="3" id="KW-1185">Reference proteome</keyword>
<reference evidence="2 3" key="1">
    <citation type="submission" date="2016-03" db="EMBL/GenBank/DDBJ databases">
        <title>Whole genome sequencing of Grifola frondosa 9006-11.</title>
        <authorList>
            <person name="Min B."/>
            <person name="Park H."/>
            <person name="Kim J.-G."/>
            <person name="Cho H."/>
            <person name="Oh Y.-L."/>
            <person name="Kong W.-S."/>
            <person name="Choi I.-G."/>
        </authorList>
    </citation>
    <scope>NUCLEOTIDE SEQUENCE [LARGE SCALE GENOMIC DNA]</scope>
    <source>
        <strain evidence="2 3">9006-11</strain>
    </source>
</reference>
<name>A0A1C7MLP2_GRIFR</name>
<dbReference type="AlphaFoldDB" id="A0A1C7MLP2"/>
<dbReference type="OrthoDB" id="3357408at2759"/>
<protein>
    <submittedName>
        <fullName evidence="2">Uncharacterized protein</fullName>
    </submittedName>
</protein>
<accession>A0A1C7MLP2</accession>
<comment type="caution">
    <text evidence="2">The sequence shown here is derived from an EMBL/GenBank/DDBJ whole genome shotgun (WGS) entry which is preliminary data.</text>
</comment>
<dbReference type="OMA" id="WINIARS"/>
<feature type="transmembrane region" description="Helical" evidence="1">
    <location>
        <begin position="81"/>
        <end position="102"/>
    </location>
</feature>
<sequence length="364" mass="39659">MIQNYLDADYNICIMSTATAEIPHPRPLVAKQMTDAFPITEGQFVGLFSGCILYGIYLVTVGMSLRVLLWARDGWKARSTINWPMLIVVILMATFATLDVAVRLRCTLYVFIWWAGPGDVQQLLDNGNYWTTTVVGVDYVAETVIGDGMLVVGHPAVFATGAGGIVCGILTIYINWTFSTNAFANANNLWYFGCSGIAITLVLNILNTSMIVYRIWSINKQTADVVARSSRAGGSRLETVMRIVVESGVLYTTSVGIFFASYFCNDYISDVLAAMVVPIVGIAFNLIIIRVNWPETATDTTTLSQFECATPPADQGRSSLQLATSAAPDVDLSHENTVDVHVSHTDYSNKSGDDSTRLVPGTIV</sequence>
<feature type="transmembrane region" description="Helical" evidence="1">
    <location>
        <begin position="243"/>
        <end position="264"/>
    </location>
</feature>
<organism evidence="2 3">
    <name type="scientific">Grifola frondosa</name>
    <name type="common">Maitake</name>
    <name type="synonym">Polyporus frondosus</name>
    <dbReference type="NCBI Taxonomy" id="5627"/>
    <lineage>
        <taxon>Eukaryota</taxon>
        <taxon>Fungi</taxon>
        <taxon>Dikarya</taxon>
        <taxon>Basidiomycota</taxon>
        <taxon>Agaricomycotina</taxon>
        <taxon>Agaricomycetes</taxon>
        <taxon>Polyporales</taxon>
        <taxon>Grifolaceae</taxon>
        <taxon>Grifola</taxon>
    </lineage>
</organism>
<feature type="transmembrane region" description="Helical" evidence="1">
    <location>
        <begin position="156"/>
        <end position="176"/>
    </location>
</feature>
<evidence type="ECO:0000313" key="2">
    <source>
        <dbReference type="EMBL" id="OBZ77772.1"/>
    </source>
</evidence>